<gene>
    <name evidence="4" type="ORF">ABA45_02355</name>
</gene>
<dbReference type="InterPro" id="IPR016634">
    <property type="entry name" value="CapW-like"/>
</dbReference>
<evidence type="ECO:0000313" key="5">
    <source>
        <dbReference type="Proteomes" id="UP000036406"/>
    </source>
</evidence>
<dbReference type="Pfam" id="PF26107">
    <property type="entry name" value="BrxR_CTD"/>
    <property type="match status" value="1"/>
</dbReference>
<dbReference type="PATRIC" id="fig|330734.3.peg.531"/>
<dbReference type="AlphaFoldDB" id="A0A0H4HXH1"/>
<dbReference type="Proteomes" id="UP000036406">
    <property type="component" value="Chromosome"/>
</dbReference>
<evidence type="ECO:0000313" key="4">
    <source>
        <dbReference type="EMBL" id="AKO51399.1"/>
    </source>
</evidence>
<feature type="domain" description="WYL" evidence="1">
    <location>
        <begin position="111"/>
        <end position="178"/>
    </location>
</feature>
<evidence type="ECO:0000259" key="1">
    <source>
        <dbReference type="Pfam" id="PF13280"/>
    </source>
</evidence>
<dbReference type="InterPro" id="IPR051534">
    <property type="entry name" value="CBASS_pafABC_assoc_protein"/>
</dbReference>
<protein>
    <submittedName>
        <fullName evidence="4">Uncharacterized protein</fullName>
    </submittedName>
</protein>
<dbReference type="EMBL" id="CP011494">
    <property type="protein sequence ID" value="AKO51399.1"/>
    <property type="molecule type" value="Genomic_DNA"/>
</dbReference>
<feature type="domain" description="DNA-binding transcriptional repressor CapW winged helix-turn-helix" evidence="3">
    <location>
        <begin position="6"/>
        <end position="75"/>
    </location>
</feature>
<feature type="domain" description="DNA-binding transcriptional repressor CapW C-terminal dimerisation" evidence="2">
    <location>
        <begin position="198"/>
        <end position="269"/>
    </location>
</feature>
<dbReference type="PIRSF" id="PIRSF015558">
    <property type="entry name" value="Txn_reg_DeoR_prd"/>
    <property type="match status" value="1"/>
</dbReference>
<proteinExistence type="predicted"/>
<evidence type="ECO:0000259" key="3">
    <source>
        <dbReference type="Pfam" id="PF26109"/>
    </source>
</evidence>
<dbReference type="PROSITE" id="PS52050">
    <property type="entry name" value="WYL"/>
    <property type="match status" value="1"/>
</dbReference>
<dbReference type="PANTHER" id="PTHR34580">
    <property type="match status" value="1"/>
</dbReference>
<dbReference type="InterPro" id="IPR059019">
    <property type="entry name" value="WHD_CapW"/>
</dbReference>
<dbReference type="RefSeq" id="WP_048384164.1">
    <property type="nucleotide sequence ID" value="NZ_CP011494.1"/>
</dbReference>
<dbReference type="InterPro" id="IPR026881">
    <property type="entry name" value="WYL_dom"/>
</dbReference>
<keyword evidence="5" id="KW-1185">Reference proteome</keyword>
<sequence>MSNAAESRLEHIEFVLLFRGSISRQDLIEAFEIGEAAATRDFRQYNESCPGNMHLNSVTKRWEIQVDSFKPCFNHRAQSVLSRLRGQKYSALLGISFATGAPRLSLPNVNILACVTRAIANKKAIRVRYMHASGSCKNIEIAPHSLVDNGIRWHVRAFDRSQQKFWDFVLGRISNATVIPDPISDTESVDADHQWNRIVKLELAPHPSSKNLQNPKAIEFEYGMQDGFIIQEVRAANVGYWLRLWNVDCSLDQSKRGKQYQLYLRNPPALYDVVSAQLAPGYNPEIGN</sequence>
<reference evidence="4 5" key="1">
    <citation type="submission" date="2015-05" db="EMBL/GenBank/DDBJ databases">
        <title>Complete genome of Marinobacter psychrophilus strain 20041T isolated from sea-ice of the Canadian Basin.</title>
        <authorList>
            <person name="Song L."/>
            <person name="Ren L."/>
            <person name="Yu Y."/>
            <person name="Wang X."/>
        </authorList>
    </citation>
    <scope>NUCLEOTIDE SEQUENCE [LARGE SCALE GENOMIC DNA]</scope>
    <source>
        <strain evidence="4 5">20041</strain>
    </source>
</reference>
<organism evidence="4 5">
    <name type="scientific">Marinobacter psychrophilus</name>
    <dbReference type="NCBI Taxonomy" id="330734"/>
    <lineage>
        <taxon>Bacteria</taxon>
        <taxon>Pseudomonadati</taxon>
        <taxon>Pseudomonadota</taxon>
        <taxon>Gammaproteobacteria</taxon>
        <taxon>Pseudomonadales</taxon>
        <taxon>Marinobacteraceae</taxon>
        <taxon>Marinobacter</taxon>
    </lineage>
</organism>
<dbReference type="InterPro" id="IPR059020">
    <property type="entry name" value="CapW_CTD"/>
</dbReference>
<name>A0A0H4HXH1_9GAMM</name>
<evidence type="ECO:0000259" key="2">
    <source>
        <dbReference type="Pfam" id="PF26107"/>
    </source>
</evidence>
<dbReference type="PANTHER" id="PTHR34580:SF1">
    <property type="entry name" value="PROTEIN PAFC"/>
    <property type="match status" value="1"/>
</dbReference>
<dbReference type="Pfam" id="PF26109">
    <property type="entry name" value="WHD_BrxR"/>
    <property type="match status" value="1"/>
</dbReference>
<accession>A0A0H4HXH1</accession>
<dbReference type="KEGG" id="mpq:ABA45_02355"/>
<dbReference type="Pfam" id="PF13280">
    <property type="entry name" value="WYL"/>
    <property type="match status" value="1"/>
</dbReference>